<dbReference type="InterPro" id="IPR005895">
    <property type="entry name" value="ABC_transptr_haem_export_CcmA"/>
</dbReference>
<feature type="domain" description="AAA+ ATPase" evidence="7">
    <location>
        <begin position="28"/>
        <end position="190"/>
    </location>
</feature>
<evidence type="ECO:0000256" key="5">
    <source>
        <dbReference type="ARBA" id="ARBA00022967"/>
    </source>
</evidence>
<dbReference type="SMART" id="SM00382">
    <property type="entry name" value="AAA"/>
    <property type="match status" value="1"/>
</dbReference>
<name>A0ABY5DKH9_9GAMM</name>
<dbReference type="InterPro" id="IPR003593">
    <property type="entry name" value="AAA+_ATPase"/>
</dbReference>
<dbReference type="PANTHER" id="PTHR43499">
    <property type="entry name" value="ABC TRANSPORTER I FAMILY MEMBER 1"/>
    <property type="match status" value="1"/>
</dbReference>
<protein>
    <submittedName>
        <fullName evidence="8">ATP-binding cassette domain-containing protein</fullName>
    </submittedName>
</protein>
<keyword evidence="2" id="KW-0547">Nucleotide-binding</keyword>
<evidence type="ECO:0000256" key="6">
    <source>
        <dbReference type="ARBA" id="ARBA00023136"/>
    </source>
</evidence>
<dbReference type="Proteomes" id="UP001055955">
    <property type="component" value="Chromosome"/>
</dbReference>
<keyword evidence="9" id="KW-1185">Reference proteome</keyword>
<dbReference type="RefSeq" id="WP_258568779.1">
    <property type="nucleotide sequence ID" value="NZ_CP092900.1"/>
</dbReference>
<proteinExistence type="predicted"/>
<dbReference type="SUPFAM" id="SSF52540">
    <property type="entry name" value="P-loop containing nucleoside triphosphate hydrolases"/>
    <property type="match status" value="1"/>
</dbReference>
<evidence type="ECO:0000259" key="7">
    <source>
        <dbReference type="SMART" id="SM00382"/>
    </source>
</evidence>
<gene>
    <name evidence="8" type="ORF">MMH89_02375</name>
</gene>
<dbReference type="EMBL" id="CP092900">
    <property type="protein sequence ID" value="UTC24990.1"/>
    <property type="molecule type" value="Genomic_DNA"/>
</dbReference>
<evidence type="ECO:0000256" key="3">
    <source>
        <dbReference type="ARBA" id="ARBA00022748"/>
    </source>
</evidence>
<evidence type="ECO:0000256" key="4">
    <source>
        <dbReference type="ARBA" id="ARBA00022840"/>
    </source>
</evidence>
<keyword evidence="1" id="KW-0813">Transport</keyword>
<dbReference type="InterPro" id="IPR003439">
    <property type="entry name" value="ABC_transporter-like_ATP-bd"/>
</dbReference>
<organism evidence="8 9">
    <name type="scientific">Candidatus Comchoanobacter bicostacola</name>
    <dbReference type="NCBI Taxonomy" id="2919598"/>
    <lineage>
        <taxon>Bacteria</taxon>
        <taxon>Pseudomonadati</taxon>
        <taxon>Pseudomonadota</taxon>
        <taxon>Gammaproteobacteria</taxon>
        <taxon>Candidatus Comchoanobacterales</taxon>
        <taxon>Candidatus Comchoanobacteraceae</taxon>
        <taxon>Candidatus Comchoanobacter</taxon>
    </lineage>
</organism>
<evidence type="ECO:0000313" key="9">
    <source>
        <dbReference type="Proteomes" id="UP001055955"/>
    </source>
</evidence>
<reference evidence="8 9" key="1">
    <citation type="journal article" date="2022" name="Nat. Microbiol.">
        <title>The microbiome of a bacterivorous marine choanoflagellate contains a resource-demanding obligate bacterial associate.</title>
        <authorList>
            <person name="Needham D.M."/>
            <person name="Poirier C."/>
            <person name="Bachy C."/>
            <person name="George E.E."/>
            <person name="Wilken S."/>
            <person name="Yung C.C.M."/>
            <person name="Limardo A.J."/>
            <person name="Morando M."/>
            <person name="Sudek L."/>
            <person name="Malmstrom R.R."/>
            <person name="Keeling P.J."/>
            <person name="Santoro A.E."/>
            <person name="Worden A.Z."/>
        </authorList>
    </citation>
    <scope>NUCLEOTIDE SEQUENCE [LARGE SCALE GENOMIC DNA]</scope>
    <source>
        <strain evidence="8 9">Comchoano-1</strain>
    </source>
</reference>
<evidence type="ECO:0000313" key="8">
    <source>
        <dbReference type="EMBL" id="UTC24990.1"/>
    </source>
</evidence>
<dbReference type="PANTHER" id="PTHR43499:SF1">
    <property type="entry name" value="ABC TRANSPORTER I FAMILY MEMBER 1"/>
    <property type="match status" value="1"/>
</dbReference>
<accession>A0ABY5DKH9</accession>
<keyword evidence="6" id="KW-0472">Membrane</keyword>
<keyword evidence="5" id="KW-1278">Translocase</keyword>
<keyword evidence="3" id="KW-0201">Cytochrome c-type biogenesis</keyword>
<sequence>MTDYLLKAACIPLHPTQEARHAAFCLYPGECIHLKGRNGAGKSTFLKALAGYYHDELFWLDSDQSLWIPDNDYIASGLTARNYLKYMQYFMLGESAEDPLYTIINFDLDADVAQLSLGQKQQLNLCQLYLSKAKVWLLDEPDRGLDQDASNILESLIEGHIKKGGGAVVSTHSNNLFKTSSPCIRLLNLS</sequence>
<dbReference type="Gene3D" id="3.40.50.300">
    <property type="entry name" value="P-loop containing nucleotide triphosphate hydrolases"/>
    <property type="match status" value="1"/>
</dbReference>
<evidence type="ECO:0000256" key="1">
    <source>
        <dbReference type="ARBA" id="ARBA00022448"/>
    </source>
</evidence>
<dbReference type="InterPro" id="IPR027417">
    <property type="entry name" value="P-loop_NTPase"/>
</dbReference>
<dbReference type="Pfam" id="PF00005">
    <property type="entry name" value="ABC_tran"/>
    <property type="match status" value="1"/>
</dbReference>
<keyword evidence="4 8" id="KW-0067">ATP-binding</keyword>
<evidence type="ECO:0000256" key="2">
    <source>
        <dbReference type="ARBA" id="ARBA00022741"/>
    </source>
</evidence>
<dbReference type="GO" id="GO:0005524">
    <property type="term" value="F:ATP binding"/>
    <property type="evidence" value="ECO:0007669"/>
    <property type="project" value="UniProtKB-KW"/>
</dbReference>